<dbReference type="AlphaFoldDB" id="A0A6A5C234"/>
<keyword evidence="1" id="KW-0175">Coiled coil</keyword>
<dbReference type="RefSeq" id="XP_044564633.1">
    <property type="nucleotide sequence ID" value="XM_044701059.1"/>
</dbReference>
<sequence>MKIRDTLLKTISNTSDEAYDRLFNPKHVHSRPLHSRPFPLHTRVWYLVVSVSYLSAVFGLLEHVNRIEMAVDREMSSMTAHYERLMLNQQGIFGSKFDLEQYIQSHANQYGVEWNATKANMYKTNRRQYIETLEELEQVKRDLRSMMTKIHSDNKNSSINSSINSSSDNNSRP</sequence>
<dbReference type="GeneID" id="68108291"/>
<evidence type="ECO:0000256" key="1">
    <source>
        <dbReference type="SAM" id="Coils"/>
    </source>
</evidence>
<dbReference type="VEuPathDB" id="AmoebaDB:FDP41_001073"/>
<proteinExistence type="predicted"/>
<feature type="compositionally biased region" description="Low complexity" evidence="2">
    <location>
        <begin position="155"/>
        <end position="173"/>
    </location>
</feature>
<dbReference type="VEuPathDB" id="AmoebaDB:NF0012880"/>
<dbReference type="Proteomes" id="UP000444721">
    <property type="component" value="Unassembled WGS sequence"/>
</dbReference>
<evidence type="ECO:0000256" key="2">
    <source>
        <dbReference type="SAM" id="MobiDB-lite"/>
    </source>
</evidence>
<keyword evidence="4" id="KW-1185">Reference proteome</keyword>
<name>A0A6A5C234_NAEFO</name>
<feature type="coiled-coil region" evidence="1">
    <location>
        <begin position="119"/>
        <end position="146"/>
    </location>
</feature>
<reference evidence="3 4" key="1">
    <citation type="journal article" date="2019" name="Sci. Rep.">
        <title>Nanopore sequencing improves the draft genome of the human pathogenic amoeba Naegleria fowleri.</title>
        <authorList>
            <person name="Liechti N."/>
            <person name="Schurch N."/>
            <person name="Bruggmann R."/>
            <person name="Wittwer M."/>
        </authorList>
    </citation>
    <scope>NUCLEOTIDE SEQUENCE [LARGE SCALE GENOMIC DNA]</scope>
    <source>
        <strain evidence="3 4">ATCC 30894</strain>
    </source>
</reference>
<feature type="region of interest" description="Disordered" evidence="2">
    <location>
        <begin position="150"/>
        <end position="173"/>
    </location>
</feature>
<evidence type="ECO:0000313" key="4">
    <source>
        <dbReference type="Proteomes" id="UP000444721"/>
    </source>
</evidence>
<gene>
    <name evidence="3" type="ORF">FDP41_001073</name>
</gene>
<organism evidence="3 4">
    <name type="scientific">Naegleria fowleri</name>
    <name type="common">Brain eating amoeba</name>
    <dbReference type="NCBI Taxonomy" id="5763"/>
    <lineage>
        <taxon>Eukaryota</taxon>
        <taxon>Discoba</taxon>
        <taxon>Heterolobosea</taxon>
        <taxon>Tetramitia</taxon>
        <taxon>Eutetramitia</taxon>
        <taxon>Vahlkampfiidae</taxon>
        <taxon>Naegleria</taxon>
    </lineage>
</organism>
<dbReference type="VEuPathDB" id="AmoebaDB:NfTy_049580"/>
<protein>
    <submittedName>
        <fullName evidence="3">Uncharacterized protein</fullName>
    </submittedName>
</protein>
<dbReference type="OrthoDB" id="10337747at2759"/>
<dbReference type="EMBL" id="VFQX01000022">
    <property type="protein sequence ID" value="KAF0979920.1"/>
    <property type="molecule type" value="Genomic_DNA"/>
</dbReference>
<comment type="caution">
    <text evidence="3">The sequence shown here is derived from an EMBL/GenBank/DDBJ whole genome shotgun (WGS) entry which is preliminary data.</text>
</comment>
<accession>A0A6A5C234</accession>
<evidence type="ECO:0000313" key="3">
    <source>
        <dbReference type="EMBL" id="KAF0979920.1"/>
    </source>
</evidence>